<proteinExistence type="predicted"/>
<reference evidence="1 2" key="1">
    <citation type="submission" date="2024-04" db="EMBL/GenBank/DDBJ databases">
        <title>Tritrichomonas musculus Genome.</title>
        <authorList>
            <person name="Alves-Ferreira E."/>
            <person name="Grigg M."/>
            <person name="Lorenzi H."/>
            <person name="Galac M."/>
        </authorList>
    </citation>
    <scope>NUCLEOTIDE SEQUENCE [LARGE SCALE GENOMIC DNA]</scope>
    <source>
        <strain evidence="1 2">EAF2021</strain>
    </source>
</reference>
<comment type="caution">
    <text evidence="1">The sequence shown here is derived from an EMBL/GenBank/DDBJ whole genome shotgun (WGS) entry which is preliminary data.</text>
</comment>
<accession>A0ABR2JV13</accession>
<organism evidence="1 2">
    <name type="scientific">Tritrichomonas musculus</name>
    <dbReference type="NCBI Taxonomy" id="1915356"/>
    <lineage>
        <taxon>Eukaryota</taxon>
        <taxon>Metamonada</taxon>
        <taxon>Parabasalia</taxon>
        <taxon>Tritrichomonadida</taxon>
        <taxon>Tritrichomonadidae</taxon>
        <taxon>Tritrichomonas</taxon>
    </lineage>
</organism>
<gene>
    <name evidence="1" type="ORF">M9Y10_045295</name>
</gene>
<evidence type="ECO:0000313" key="2">
    <source>
        <dbReference type="Proteomes" id="UP001470230"/>
    </source>
</evidence>
<dbReference type="Proteomes" id="UP001470230">
    <property type="component" value="Unassembled WGS sequence"/>
</dbReference>
<evidence type="ECO:0000313" key="1">
    <source>
        <dbReference type="EMBL" id="KAK8882653.1"/>
    </source>
</evidence>
<protein>
    <submittedName>
        <fullName evidence="1">Uncharacterized protein</fullName>
    </submittedName>
</protein>
<keyword evidence="2" id="KW-1185">Reference proteome</keyword>
<dbReference type="EMBL" id="JAPFFF010000009">
    <property type="protein sequence ID" value="KAK8882653.1"/>
    <property type="molecule type" value="Genomic_DNA"/>
</dbReference>
<sequence length="123" mass="14252">MTYSIHAFISKVTFRNFSNLNTEPDSIAAMHMMFAGKVNLSMENYVNDSLFNLIVEAIKLGQSIPYSDPAAIYTQISRTSFKNILFPMEMNFKMQYYQNTEKLVILHLLLILEKKEVIITLLF</sequence>
<name>A0ABR2JV13_9EUKA</name>